<evidence type="ECO:0000259" key="2">
    <source>
        <dbReference type="Pfam" id="PF16313"/>
    </source>
</evidence>
<gene>
    <name evidence="4" type="ORF">ABWT76_003478</name>
</gene>
<keyword evidence="4" id="KW-0645">Protease</keyword>
<dbReference type="InterPro" id="IPR032534">
    <property type="entry name" value="EcxA_zinc-bd"/>
</dbReference>
<protein>
    <submittedName>
        <fullName evidence="4">Zinc-dependent metalloprotease</fullName>
    </submittedName>
</protein>
<feature type="domain" description="DUF5117" evidence="3">
    <location>
        <begin position="121"/>
        <end position="311"/>
    </location>
</feature>
<feature type="domain" description="EcxA zinc-binding" evidence="2">
    <location>
        <begin position="514"/>
        <end position="841"/>
    </location>
</feature>
<accession>A0AAU8J6U0</accession>
<keyword evidence="4" id="KW-0482">Metalloprotease</keyword>
<dbReference type="InterPro" id="IPR034032">
    <property type="entry name" value="Zn_MMP-like_bac"/>
</dbReference>
<dbReference type="SUPFAM" id="SSF55486">
    <property type="entry name" value="Metalloproteases ('zincins'), catalytic domain"/>
    <property type="match status" value="1"/>
</dbReference>
<dbReference type="CDD" id="cd04276">
    <property type="entry name" value="ZnMc_MMP_like_2"/>
    <property type="match status" value="1"/>
</dbReference>
<evidence type="ECO:0000313" key="4">
    <source>
        <dbReference type="EMBL" id="XCM34835.1"/>
    </source>
</evidence>
<keyword evidence="1" id="KW-0732">Signal</keyword>
<dbReference type="EMBL" id="CP159837">
    <property type="protein sequence ID" value="XCM34835.1"/>
    <property type="molecule type" value="Genomic_DNA"/>
</dbReference>
<feature type="chain" id="PRO_5043459586" evidence="1">
    <location>
        <begin position="36"/>
        <end position="931"/>
    </location>
</feature>
<dbReference type="PANTHER" id="PTHR38478">
    <property type="entry name" value="PEPTIDASE M1A AND M12B"/>
    <property type="match status" value="1"/>
</dbReference>
<evidence type="ECO:0000256" key="1">
    <source>
        <dbReference type="SAM" id="SignalP"/>
    </source>
</evidence>
<sequence>MKKQKEPKNINPFKSLLCLGLSLGLAAIWAGAVTAQTSLNQASPASVNANSDSTLAGSEQLLPFDEVIKNTEKLEGLFNLYRKKDFSAIYLEVKPEQLNQNFLCIITLNSGIGQAPLLRGMPLQDIMFYFQQVQNKVNFVVRNVNFRTEVGDPLQRSLDSSFSDSVLYSLPIKSIHPTRQTLLISLNDLLMTEKDLSQLSDYLPILLDPSYKKDNNQSYFGETKAFPLNVEIESVYGFKSDNPLVSIPSLPDSRGFTLQVRYSFSEMPMNNGYRPRLADERVGYFVTAYRDFSEKRKEPFVRYINRWHLEKQDPNAPLSPPKEPIVFWIENTVPLEYRDAIREGVLMWNKAFEAAGFIDAIAVKQMPDDATWDPADVRYNTIRWSSSFQPWFLGLGPSRVNPMTGQILDADIILDANVIRIMKGEYRNYIGTPSSQQQGINNLANLSNCMGQEFSDILQDFSPGQAIFKNGSNVGGLFSQLRDKHDLCYGMEAAQNFAIAAMSLSMVNNVLPSSQEMEEFIHQYLRFLTAHEVGHTLGLRHNFHASTMLTPEELHDRTITQEKGLASSVMDYLPVNLAPPGIAQGDYFSQVVGPYDQWAITYGYQPTDAFSPDAEWRVIEQIAQRSSVEPELAYSTDEDAFDILDPFANAFDLSSDMLQYSQWQLENARTLWERLDRRYLVSGDSYSEVRDRFDSLYFYYLRQVRNITLYVGGQSFQRIRPGSVHRRLPFEPIPVEQQREALQLIQSYVFDENAFQFSPELLNKLAPERWAHWGTRTLVFPLDYPIGDRILYLQQVALSSLLSPPRLMRLRDLELKTSGTESLTIPELFDTLKQGIWTEVLGSSNQLTQISTIRRSLQREHLNLLGAMVLRQTRVPEDARTLAWYNLHQLEKALESTLKKRKNDLDLATVAHLQETRTRISQILNAQLQSN</sequence>
<organism evidence="4">
    <name type="scientific">Planktothricoides raciborskii GIHE-MW2</name>
    <dbReference type="NCBI Taxonomy" id="2792601"/>
    <lineage>
        <taxon>Bacteria</taxon>
        <taxon>Bacillati</taxon>
        <taxon>Cyanobacteriota</taxon>
        <taxon>Cyanophyceae</taxon>
        <taxon>Oscillatoriophycideae</taxon>
        <taxon>Oscillatoriales</taxon>
        <taxon>Oscillatoriaceae</taxon>
        <taxon>Planktothricoides</taxon>
    </lineage>
</organism>
<dbReference type="GO" id="GO:0008237">
    <property type="term" value="F:metallopeptidase activity"/>
    <property type="evidence" value="ECO:0007669"/>
    <property type="project" value="UniProtKB-KW"/>
</dbReference>
<proteinExistence type="predicted"/>
<reference evidence="4" key="1">
    <citation type="submission" date="2024-07" db="EMBL/GenBank/DDBJ databases">
        <authorList>
            <person name="Kim Y.J."/>
            <person name="Jeong J.Y."/>
        </authorList>
    </citation>
    <scope>NUCLEOTIDE SEQUENCE</scope>
    <source>
        <strain evidence="4">GIHE-MW2</strain>
    </source>
</reference>
<dbReference type="Gene3D" id="3.40.390.10">
    <property type="entry name" value="Collagenase (Catalytic Domain)"/>
    <property type="match status" value="1"/>
</dbReference>
<dbReference type="RefSeq" id="WP_190878843.1">
    <property type="nucleotide sequence ID" value="NZ_CP159837.1"/>
</dbReference>
<evidence type="ECO:0000259" key="3">
    <source>
        <dbReference type="Pfam" id="PF17148"/>
    </source>
</evidence>
<dbReference type="PANTHER" id="PTHR38478:SF1">
    <property type="entry name" value="ZINC DEPENDENT METALLOPROTEASE DOMAIN LIPOPROTEIN"/>
    <property type="match status" value="1"/>
</dbReference>
<name>A0AAU8J6U0_9CYAN</name>
<dbReference type="AlphaFoldDB" id="A0AAU8J6U0"/>
<dbReference type="Pfam" id="PF17148">
    <property type="entry name" value="DUF5117"/>
    <property type="match status" value="1"/>
</dbReference>
<feature type="signal peptide" evidence="1">
    <location>
        <begin position="1"/>
        <end position="35"/>
    </location>
</feature>
<dbReference type="InterPro" id="IPR033413">
    <property type="entry name" value="DUF5117"/>
</dbReference>
<dbReference type="InterPro" id="IPR024079">
    <property type="entry name" value="MetalloPept_cat_dom_sf"/>
</dbReference>
<keyword evidence="4" id="KW-0378">Hydrolase</keyword>
<dbReference type="Pfam" id="PF16313">
    <property type="entry name" value="DUF4953"/>
    <property type="match status" value="1"/>
</dbReference>